<protein>
    <submittedName>
        <fullName evidence="1">Uncharacterized protein</fullName>
    </submittedName>
</protein>
<gene>
    <name evidence="1" type="ORF">B0J12DRAFT_743148</name>
</gene>
<organism evidence="1 2">
    <name type="scientific">Macrophomina phaseolina</name>
    <dbReference type="NCBI Taxonomy" id="35725"/>
    <lineage>
        <taxon>Eukaryota</taxon>
        <taxon>Fungi</taxon>
        <taxon>Dikarya</taxon>
        <taxon>Ascomycota</taxon>
        <taxon>Pezizomycotina</taxon>
        <taxon>Dothideomycetes</taxon>
        <taxon>Dothideomycetes incertae sedis</taxon>
        <taxon>Botryosphaeriales</taxon>
        <taxon>Botryosphaeriaceae</taxon>
        <taxon>Macrophomina</taxon>
    </lineage>
</organism>
<evidence type="ECO:0000313" key="1">
    <source>
        <dbReference type="EMBL" id="KAH7042620.1"/>
    </source>
</evidence>
<evidence type="ECO:0000313" key="2">
    <source>
        <dbReference type="Proteomes" id="UP000774617"/>
    </source>
</evidence>
<comment type="caution">
    <text evidence="1">The sequence shown here is derived from an EMBL/GenBank/DDBJ whole genome shotgun (WGS) entry which is preliminary data.</text>
</comment>
<proteinExistence type="predicted"/>
<dbReference type="Proteomes" id="UP000774617">
    <property type="component" value="Unassembled WGS sequence"/>
</dbReference>
<reference evidence="1 2" key="1">
    <citation type="journal article" date="2021" name="Nat. Commun.">
        <title>Genetic determinants of endophytism in the Arabidopsis root mycobiome.</title>
        <authorList>
            <person name="Mesny F."/>
            <person name="Miyauchi S."/>
            <person name="Thiergart T."/>
            <person name="Pickel B."/>
            <person name="Atanasova L."/>
            <person name="Karlsson M."/>
            <person name="Huettel B."/>
            <person name="Barry K.W."/>
            <person name="Haridas S."/>
            <person name="Chen C."/>
            <person name="Bauer D."/>
            <person name="Andreopoulos W."/>
            <person name="Pangilinan J."/>
            <person name="LaButti K."/>
            <person name="Riley R."/>
            <person name="Lipzen A."/>
            <person name="Clum A."/>
            <person name="Drula E."/>
            <person name="Henrissat B."/>
            <person name="Kohler A."/>
            <person name="Grigoriev I.V."/>
            <person name="Martin F.M."/>
            <person name="Hacquard S."/>
        </authorList>
    </citation>
    <scope>NUCLEOTIDE SEQUENCE [LARGE SCALE GENOMIC DNA]</scope>
    <source>
        <strain evidence="1 2">MPI-SDFR-AT-0080</strain>
    </source>
</reference>
<keyword evidence="2" id="KW-1185">Reference proteome</keyword>
<dbReference type="EMBL" id="JAGTJR010000025">
    <property type="protein sequence ID" value="KAH7042620.1"/>
    <property type="molecule type" value="Genomic_DNA"/>
</dbReference>
<accession>A0ABQ8G4R6</accession>
<sequence length="140" mass="14922">MTLSPLSSGSCSQKTSVNITLSCPQSHCSYNWHNPLHALPMALAMPLACVGAGAGVGVNACYTDGYSASSWFSTALFTTRTPEPDQLANGQCLGAQSVPKWIEVDEAEVWVGGGMVGMGRMWRSEFSDELKMLKKGDVCI</sequence>
<name>A0ABQ8G4R6_9PEZI</name>